<name>A0A381PZV6_9ZZZZ</name>
<sequence length="205" mass="22140">MTDVEYIAPCMPGAQLTEIDGEEFKGQVKVKVGPITAQYKGSAKFIEKDQSQHRLVLDASGRDTRGAGNAAAEVTVEMTADGDETEIIITTELKVTGKVAQFGRGIMADVSEKLIGQFVESLEQKLLSASPTDDAADQDPQEHTVGDDNSDDEASTEDNSGPRKIDMPEPEPVDLLDTAGAPLLKRFGPFAIVALLLVLLRRRKR</sequence>
<evidence type="ECO:0000256" key="1">
    <source>
        <dbReference type="SAM" id="MobiDB-lite"/>
    </source>
</evidence>
<dbReference type="EMBL" id="UINC01001150">
    <property type="protein sequence ID" value="SUZ72571.1"/>
    <property type="molecule type" value="Genomic_DNA"/>
</dbReference>
<dbReference type="SUPFAM" id="SSF55961">
    <property type="entry name" value="Bet v1-like"/>
    <property type="match status" value="1"/>
</dbReference>
<evidence type="ECO:0008006" key="3">
    <source>
        <dbReference type="Google" id="ProtNLM"/>
    </source>
</evidence>
<accession>A0A381PZV6</accession>
<dbReference type="CDD" id="cd07823">
    <property type="entry name" value="SRPBCC_5"/>
    <property type="match status" value="1"/>
</dbReference>
<dbReference type="PANTHER" id="PTHR38588">
    <property type="entry name" value="BLL0334 PROTEIN"/>
    <property type="match status" value="1"/>
</dbReference>
<dbReference type="InterPro" id="IPR023393">
    <property type="entry name" value="START-like_dom_sf"/>
</dbReference>
<dbReference type="InterPro" id="IPR010419">
    <property type="entry name" value="CO_DH_gsu"/>
</dbReference>
<dbReference type="PANTHER" id="PTHR38588:SF1">
    <property type="entry name" value="BLL0334 PROTEIN"/>
    <property type="match status" value="1"/>
</dbReference>
<organism evidence="2">
    <name type="scientific">marine metagenome</name>
    <dbReference type="NCBI Taxonomy" id="408172"/>
    <lineage>
        <taxon>unclassified sequences</taxon>
        <taxon>metagenomes</taxon>
        <taxon>ecological metagenomes</taxon>
    </lineage>
</organism>
<feature type="region of interest" description="Disordered" evidence="1">
    <location>
        <begin position="128"/>
        <end position="176"/>
    </location>
</feature>
<evidence type="ECO:0000313" key="2">
    <source>
        <dbReference type="EMBL" id="SUZ72571.1"/>
    </source>
</evidence>
<dbReference type="Pfam" id="PF06240">
    <property type="entry name" value="COXG"/>
    <property type="match status" value="1"/>
</dbReference>
<protein>
    <recommendedName>
        <fullName evidence="3">Carbon monoxide dehydrogenase subunit G</fullName>
    </recommendedName>
</protein>
<dbReference type="AlphaFoldDB" id="A0A381PZV6"/>
<dbReference type="Gene3D" id="3.30.530.20">
    <property type="match status" value="1"/>
</dbReference>
<proteinExistence type="predicted"/>
<gene>
    <name evidence="2" type="ORF">METZ01_LOCUS25425</name>
</gene>
<reference evidence="2" key="1">
    <citation type="submission" date="2018-05" db="EMBL/GenBank/DDBJ databases">
        <authorList>
            <person name="Lanie J.A."/>
            <person name="Ng W.-L."/>
            <person name="Kazmierczak K.M."/>
            <person name="Andrzejewski T.M."/>
            <person name="Davidsen T.M."/>
            <person name="Wayne K.J."/>
            <person name="Tettelin H."/>
            <person name="Glass J.I."/>
            <person name="Rusch D."/>
            <person name="Podicherti R."/>
            <person name="Tsui H.-C.T."/>
            <person name="Winkler M.E."/>
        </authorList>
    </citation>
    <scope>NUCLEOTIDE SEQUENCE</scope>
</reference>